<evidence type="ECO:0000256" key="4">
    <source>
        <dbReference type="ARBA" id="ARBA00022692"/>
    </source>
</evidence>
<evidence type="ECO:0000313" key="8">
    <source>
        <dbReference type="EMBL" id="MFC4109143.1"/>
    </source>
</evidence>
<feature type="transmembrane region" description="Helical" evidence="7">
    <location>
        <begin position="141"/>
        <end position="166"/>
    </location>
</feature>
<evidence type="ECO:0000313" key="9">
    <source>
        <dbReference type="Proteomes" id="UP001595868"/>
    </source>
</evidence>
<feature type="transmembrane region" description="Helical" evidence="7">
    <location>
        <begin position="249"/>
        <end position="271"/>
    </location>
</feature>
<dbReference type="Gene3D" id="1.20.1250.20">
    <property type="entry name" value="MFS general substrate transporter like domains"/>
    <property type="match status" value="1"/>
</dbReference>
<dbReference type="InterPro" id="IPR036259">
    <property type="entry name" value="MFS_trans_sf"/>
</dbReference>
<feature type="transmembrane region" description="Helical" evidence="7">
    <location>
        <begin position="18"/>
        <end position="39"/>
    </location>
</feature>
<accession>A0ABV8KSY8</accession>
<dbReference type="Pfam" id="PF07690">
    <property type="entry name" value="MFS_1"/>
    <property type="match status" value="1"/>
</dbReference>
<feature type="transmembrane region" description="Helical" evidence="7">
    <location>
        <begin position="375"/>
        <end position="395"/>
    </location>
</feature>
<comment type="caution">
    <text evidence="8">The sequence shown here is derived from an EMBL/GenBank/DDBJ whole genome shotgun (WGS) entry which is preliminary data.</text>
</comment>
<evidence type="ECO:0000256" key="6">
    <source>
        <dbReference type="ARBA" id="ARBA00023136"/>
    </source>
</evidence>
<keyword evidence="4 7" id="KW-0812">Transmembrane</keyword>
<feature type="transmembrane region" description="Helical" evidence="7">
    <location>
        <begin position="283"/>
        <end position="302"/>
    </location>
</feature>
<evidence type="ECO:0000256" key="5">
    <source>
        <dbReference type="ARBA" id="ARBA00022989"/>
    </source>
</evidence>
<evidence type="ECO:0000256" key="3">
    <source>
        <dbReference type="ARBA" id="ARBA00022475"/>
    </source>
</evidence>
<feature type="transmembrane region" description="Helical" evidence="7">
    <location>
        <begin position="103"/>
        <end position="120"/>
    </location>
</feature>
<dbReference type="SUPFAM" id="SSF103473">
    <property type="entry name" value="MFS general substrate transporter"/>
    <property type="match status" value="1"/>
</dbReference>
<protein>
    <submittedName>
        <fullName evidence="8">MFS transporter</fullName>
    </submittedName>
</protein>
<keyword evidence="9" id="KW-1185">Reference proteome</keyword>
<dbReference type="CDD" id="cd06173">
    <property type="entry name" value="MFS_MefA_like"/>
    <property type="match status" value="1"/>
</dbReference>
<keyword evidence="2" id="KW-0813">Transport</keyword>
<feature type="transmembrane region" description="Helical" evidence="7">
    <location>
        <begin position="45"/>
        <end position="67"/>
    </location>
</feature>
<dbReference type="RefSeq" id="WP_377550201.1">
    <property type="nucleotide sequence ID" value="NZ_JBHSBN010000021.1"/>
</dbReference>
<dbReference type="PANTHER" id="PTHR43266">
    <property type="entry name" value="MACROLIDE-EFFLUX PROTEIN"/>
    <property type="match status" value="1"/>
</dbReference>
<evidence type="ECO:0000256" key="2">
    <source>
        <dbReference type="ARBA" id="ARBA00022448"/>
    </source>
</evidence>
<keyword evidence="3" id="KW-1003">Cell membrane</keyword>
<organism evidence="8 9">
    <name type="scientific">Micromonospora zhanjiangensis</name>
    <dbReference type="NCBI Taxonomy" id="1522057"/>
    <lineage>
        <taxon>Bacteria</taxon>
        <taxon>Bacillati</taxon>
        <taxon>Actinomycetota</taxon>
        <taxon>Actinomycetes</taxon>
        <taxon>Micromonosporales</taxon>
        <taxon>Micromonosporaceae</taxon>
        <taxon>Micromonospora</taxon>
    </lineage>
</organism>
<feature type="transmembrane region" description="Helical" evidence="7">
    <location>
        <begin position="172"/>
        <end position="189"/>
    </location>
</feature>
<dbReference type="PANTHER" id="PTHR43266:SF2">
    <property type="entry name" value="MAJOR FACILITATOR SUPERFAMILY (MFS) PROFILE DOMAIN-CONTAINING PROTEIN"/>
    <property type="match status" value="1"/>
</dbReference>
<sequence>MSSPLSVLTRNRDFRNLFLAELVVFGADWFVMVPLLVLLPKLTGGGVLGALVLAVDTGIVALLLPFTGALADRVDRKRIMMVANGTALLGVLLLLGVRTSGTAWLAPVAVGVIALAKACYSPAAQAALPNVLDPADLAAGNAVAGSAWGTMTVVGASLGGVLSAAFGPYACFWVAVVALAAAAGLASLIRRPLQAPRERHLPPQRTWTAIGEALRYIAHRPRVLGLVTVKSAVGLGNGVLTVFPLLAGLFGVGAVGAGLLFAVRGAGALVGPILTRRILGHRSWLLPGLALSMATYGLAYVGVSLVRWFPLVLVLVFVAHLGGGSNWVLSNYALQGEVPDRLRGRVFASDMMLATLAISLSQLMVAAVVDHVDERIVVAGCGLITVVYAVGWRLATRRLSLTDPDPDPVPAR</sequence>
<feature type="transmembrane region" description="Helical" evidence="7">
    <location>
        <begin position="308"/>
        <end position="334"/>
    </location>
</feature>
<keyword evidence="6 7" id="KW-0472">Membrane</keyword>
<gene>
    <name evidence="8" type="ORF">ACFOX0_24830</name>
</gene>
<evidence type="ECO:0000256" key="7">
    <source>
        <dbReference type="SAM" id="Phobius"/>
    </source>
</evidence>
<reference evidence="9" key="1">
    <citation type="journal article" date="2019" name="Int. J. Syst. Evol. Microbiol.">
        <title>The Global Catalogue of Microorganisms (GCM) 10K type strain sequencing project: providing services to taxonomists for standard genome sequencing and annotation.</title>
        <authorList>
            <consortium name="The Broad Institute Genomics Platform"/>
            <consortium name="The Broad Institute Genome Sequencing Center for Infectious Disease"/>
            <person name="Wu L."/>
            <person name="Ma J."/>
        </authorList>
    </citation>
    <scope>NUCLEOTIDE SEQUENCE [LARGE SCALE GENOMIC DNA]</scope>
    <source>
        <strain evidence="9">2902at01</strain>
    </source>
</reference>
<proteinExistence type="predicted"/>
<dbReference type="InterPro" id="IPR011701">
    <property type="entry name" value="MFS"/>
</dbReference>
<name>A0ABV8KSY8_9ACTN</name>
<dbReference type="Proteomes" id="UP001595868">
    <property type="component" value="Unassembled WGS sequence"/>
</dbReference>
<feature type="transmembrane region" description="Helical" evidence="7">
    <location>
        <begin position="79"/>
        <end position="97"/>
    </location>
</feature>
<keyword evidence="5 7" id="KW-1133">Transmembrane helix</keyword>
<feature type="transmembrane region" description="Helical" evidence="7">
    <location>
        <begin position="346"/>
        <end position="369"/>
    </location>
</feature>
<comment type="subcellular location">
    <subcellularLocation>
        <location evidence="1">Cell membrane</location>
        <topology evidence="1">Multi-pass membrane protein</topology>
    </subcellularLocation>
</comment>
<dbReference type="EMBL" id="JBHSBN010000021">
    <property type="protein sequence ID" value="MFC4109143.1"/>
    <property type="molecule type" value="Genomic_DNA"/>
</dbReference>
<evidence type="ECO:0000256" key="1">
    <source>
        <dbReference type="ARBA" id="ARBA00004651"/>
    </source>
</evidence>
<feature type="transmembrane region" description="Helical" evidence="7">
    <location>
        <begin position="223"/>
        <end position="243"/>
    </location>
</feature>